<protein>
    <submittedName>
        <fullName evidence="1">Uncharacterized protein</fullName>
    </submittedName>
</protein>
<comment type="caution">
    <text evidence="1">The sequence shown here is derived from an EMBL/GenBank/DDBJ whole genome shotgun (WGS) entry which is preliminary data.</text>
</comment>
<evidence type="ECO:0000313" key="1">
    <source>
        <dbReference type="EMBL" id="RXH68900.1"/>
    </source>
</evidence>
<dbReference type="AlphaFoldDB" id="A0A498HDP7"/>
<organism evidence="1 2">
    <name type="scientific">Malus domestica</name>
    <name type="common">Apple</name>
    <name type="synonym">Pyrus malus</name>
    <dbReference type="NCBI Taxonomy" id="3750"/>
    <lineage>
        <taxon>Eukaryota</taxon>
        <taxon>Viridiplantae</taxon>
        <taxon>Streptophyta</taxon>
        <taxon>Embryophyta</taxon>
        <taxon>Tracheophyta</taxon>
        <taxon>Spermatophyta</taxon>
        <taxon>Magnoliopsida</taxon>
        <taxon>eudicotyledons</taxon>
        <taxon>Gunneridae</taxon>
        <taxon>Pentapetalae</taxon>
        <taxon>rosids</taxon>
        <taxon>fabids</taxon>
        <taxon>Rosales</taxon>
        <taxon>Rosaceae</taxon>
        <taxon>Amygdaloideae</taxon>
        <taxon>Maleae</taxon>
        <taxon>Malus</taxon>
    </lineage>
</organism>
<sequence>MECTDLLPKVKIFNQTRSEKFTALERRLSGIICQAETIYSSQADMDKALVLMKNNVVDQIIEGSIQAVKNLPATAPQLIPQSHVHGSAVC</sequence>
<dbReference type="Proteomes" id="UP000290289">
    <property type="component" value="Chromosome 17"/>
</dbReference>
<accession>A0A498HDP7</accession>
<evidence type="ECO:0000313" key="2">
    <source>
        <dbReference type="Proteomes" id="UP000290289"/>
    </source>
</evidence>
<proteinExistence type="predicted"/>
<name>A0A498HDP7_MALDO</name>
<keyword evidence="2" id="KW-1185">Reference proteome</keyword>
<dbReference type="EMBL" id="RDQH01000343">
    <property type="protein sequence ID" value="RXH68900.1"/>
    <property type="molecule type" value="Genomic_DNA"/>
</dbReference>
<reference evidence="1 2" key="1">
    <citation type="submission" date="2018-10" db="EMBL/GenBank/DDBJ databases">
        <title>A high-quality apple genome assembly.</title>
        <authorList>
            <person name="Hu J."/>
        </authorList>
    </citation>
    <scope>NUCLEOTIDE SEQUENCE [LARGE SCALE GENOMIC DNA]</scope>
    <source>
        <strain evidence="2">cv. HFTH1</strain>
        <tissue evidence="1">Young leaf</tissue>
    </source>
</reference>
<gene>
    <name evidence="1" type="ORF">DVH24_031233</name>
</gene>